<feature type="active site" description="Charge relay system" evidence="2">
    <location>
        <position position="207"/>
    </location>
</feature>
<dbReference type="GO" id="GO:0047372">
    <property type="term" value="F:monoacylglycerol lipase activity"/>
    <property type="evidence" value="ECO:0007669"/>
    <property type="project" value="UniProtKB-EC"/>
</dbReference>
<comment type="caution">
    <text evidence="5">The sequence shown here is derived from an EMBL/GenBank/DDBJ whole genome shotgun (WGS) entry which is preliminary data.</text>
</comment>
<proteinExistence type="predicted"/>
<feature type="active site" description="Charge relay system" evidence="2">
    <location>
        <position position="177"/>
    </location>
</feature>
<dbReference type="InterPro" id="IPR029058">
    <property type="entry name" value="AB_hydrolase_fold"/>
</dbReference>
<evidence type="ECO:0000256" key="3">
    <source>
        <dbReference type="PIRSR" id="PIRSR017388-2"/>
    </source>
</evidence>
<dbReference type="InterPro" id="IPR012354">
    <property type="entry name" value="Esterase_lipase"/>
</dbReference>
<evidence type="ECO:0000313" key="5">
    <source>
        <dbReference type="EMBL" id="CAG9610302.1"/>
    </source>
</evidence>
<organism evidence="5 6">
    <name type="scientific">Pseudoneobacillus rhizosphaerae</name>
    <dbReference type="NCBI Taxonomy" id="2880968"/>
    <lineage>
        <taxon>Bacteria</taxon>
        <taxon>Bacillati</taxon>
        <taxon>Bacillota</taxon>
        <taxon>Bacilli</taxon>
        <taxon>Bacillales</taxon>
        <taxon>Bacillaceae</taxon>
        <taxon>Pseudoneobacillus</taxon>
    </lineage>
</organism>
<evidence type="ECO:0000313" key="6">
    <source>
        <dbReference type="Proteomes" id="UP000789845"/>
    </source>
</evidence>
<feature type="active site" description="Nucleophile" evidence="2">
    <location>
        <position position="78"/>
    </location>
</feature>
<keyword evidence="1 5" id="KW-0378">Hydrolase</keyword>
<dbReference type="Pfam" id="PF12146">
    <property type="entry name" value="Hydrolase_4"/>
    <property type="match status" value="1"/>
</dbReference>
<dbReference type="SUPFAM" id="SSF53474">
    <property type="entry name" value="alpha/beta-Hydrolases"/>
    <property type="match status" value="1"/>
</dbReference>
<protein>
    <submittedName>
        <fullName evidence="5">Thermostable monoacylglycerol lipase</fullName>
        <ecNumber evidence="5">3.1.1.23</ecNumber>
    </submittedName>
</protein>
<sequence>MIGCLCIHGFTGSPYEVAPLVDFFKKRTDWLLRIPTLPGHGDTLRLKGISYREWLEHAEVELKWLLDQCEKVYVIGFSMGGMIASYLSTKYPVDKLVLLSAAAYYINLKQLAEDMKEIVRDSFRGNLASNELFQRYKKKITETNIGATIQFRKLVAEIRPMLPEVKVPTLIAQGEADGIVPMKSAQYLYESIGANKKEILYIPKSKHHICHCEDNELLFEKILSFLVI</sequence>
<keyword evidence="6" id="KW-1185">Reference proteome</keyword>
<dbReference type="RefSeq" id="WP_230498572.1">
    <property type="nucleotide sequence ID" value="NZ_CAKJTG010000032.1"/>
</dbReference>
<dbReference type="EC" id="3.1.1.23" evidence="5"/>
<evidence type="ECO:0000259" key="4">
    <source>
        <dbReference type="Pfam" id="PF12146"/>
    </source>
</evidence>
<dbReference type="AlphaFoldDB" id="A0A9C7LCH1"/>
<feature type="binding site" evidence="3">
    <location>
        <position position="10"/>
    </location>
    <ligand>
        <name>substrate</name>
    </ligand>
</feature>
<dbReference type="PANTHER" id="PTHR43798">
    <property type="entry name" value="MONOACYLGLYCEROL LIPASE"/>
    <property type="match status" value="1"/>
</dbReference>
<dbReference type="PIRSF" id="PIRSF017388">
    <property type="entry name" value="Esterase_lipase"/>
    <property type="match status" value="1"/>
</dbReference>
<dbReference type="PANTHER" id="PTHR43798:SF31">
    <property type="entry name" value="AB HYDROLASE SUPERFAMILY PROTEIN YCLE"/>
    <property type="match status" value="1"/>
</dbReference>
<dbReference type="GO" id="GO:0016020">
    <property type="term" value="C:membrane"/>
    <property type="evidence" value="ECO:0007669"/>
    <property type="project" value="TreeGrafter"/>
</dbReference>
<accession>A0A9C7LCH1</accession>
<dbReference type="Proteomes" id="UP000789845">
    <property type="component" value="Unassembled WGS sequence"/>
</dbReference>
<evidence type="ECO:0000256" key="2">
    <source>
        <dbReference type="PIRSR" id="PIRSR017388-1"/>
    </source>
</evidence>
<evidence type="ECO:0000256" key="1">
    <source>
        <dbReference type="ARBA" id="ARBA00022801"/>
    </source>
</evidence>
<reference evidence="5" key="1">
    <citation type="submission" date="2021-10" db="EMBL/GenBank/DDBJ databases">
        <authorList>
            <person name="Criscuolo A."/>
        </authorList>
    </citation>
    <scope>NUCLEOTIDE SEQUENCE</scope>
    <source>
        <strain evidence="5">CIP111885</strain>
    </source>
</reference>
<dbReference type="InterPro" id="IPR022742">
    <property type="entry name" value="Hydrolase_4"/>
</dbReference>
<gene>
    <name evidence="5" type="ORF">NEOCIP111885_04057</name>
</gene>
<feature type="binding site" evidence="3">
    <location>
        <position position="79"/>
    </location>
    <ligand>
        <name>substrate</name>
    </ligand>
</feature>
<dbReference type="Gene3D" id="3.40.50.1820">
    <property type="entry name" value="alpha/beta hydrolase"/>
    <property type="match status" value="1"/>
</dbReference>
<dbReference type="InterPro" id="IPR050266">
    <property type="entry name" value="AB_hydrolase_sf"/>
</dbReference>
<feature type="domain" description="Serine aminopeptidase S33" evidence="4">
    <location>
        <begin position="68"/>
        <end position="210"/>
    </location>
</feature>
<dbReference type="EMBL" id="CAKJTG010000032">
    <property type="protein sequence ID" value="CAG9610302.1"/>
    <property type="molecule type" value="Genomic_DNA"/>
</dbReference>
<name>A0A9C7LCH1_9BACI</name>